<dbReference type="GO" id="GO:0003700">
    <property type="term" value="F:DNA-binding transcription factor activity"/>
    <property type="evidence" value="ECO:0007669"/>
    <property type="project" value="TreeGrafter"/>
</dbReference>
<evidence type="ECO:0000259" key="5">
    <source>
        <dbReference type="PROSITE" id="PS50977"/>
    </source>
</evidence>
<dbReference type="PRINTS" id="PR00455">
    <property type="entry name" value="HTHTETR"/>
</dbReference>
<keyword evidence="1" id="KW-0805">Transcription regulation</keyword>
<dbReference type="InterPro" id="IPR009057">
    <property type="entry name" value="Homeodomain-like_sf"/>
</dbReference>
<dbReference type="SUPFAM" id="SSF46689">
    <property type="entry name" value="Homeodomain-like"/>
    <property type="match status" value="1"/>
</dbReference>
<keyword evidence="2 4" id="KW-0238">DNA-binding</keyword>
<organism evidence="6 7">
    <name type="scientific">Roseivivax sediminis</name>
    <dbReference type="NCBI Taxonomy" id="936889"/>
    <lineage>
        <taxon>Bacteria</taxon>
        <taxon>Pseudomonadati</taxon>
        <taxon>Pseudomonadota</taxon>
        <taxon>Alphaproteobacteria</taxon>
        <taxon>Rhodobacterales</taxon>
        <taxon>Roseobacteraceae</taxon>
        <taxon>Roseivivax</taxon>
    </lineage>
</organism>
<dbReference type="RefSeq" id="WP_149758120.1">
    <property type="nucleotide sequence ID" value="NZ_FOMS01000015.1"/>
</dbReference>
<keyword evidence="3" id="KW-0804">Transcription</keyword>
<evidence type="ECO:0000313" key="6">
    <source>
        <dbReference type="EMBL" id="SFE75673.1"/>
    </source>
</evidence>
<dbReference type="OrthoDB" id="7914379at2"/>
<dbReference type="PROSITE" id="PS50977">
    <property type="entry name" value="HTH_TETR_2"/>
    <property type="match status" value="1"/>
</dbReference>
<dbReference type="AlphaFoldDB" id="A0A1I2D6G3"/>
<evidence type="ECO:0000256" key="1">
    <source>
        <dbReference type="ARBA" id="ARBA00023015"/>
    </source>
</evidence>
<dbReference type="PANTHER" id="PTHR30055">
    <property type="entry name" value="HTH-TYPE TRANSCRIPTIONAL REGULATOR RUTR"/>
    <property type="match status" value="1"/>
</dbReference>
<dbReference type="InterPro" id="IPR001647">
    <property type="entry name" value="HTH_TetR"/>
</dbReference>
<dbReference type="GO" id="GO:0000976">
    <property type="term" value="F:transcription cis-regulatory region binding"/>
    <property type="evidence" value="ECO:0007669"/>
    <property type="project" value="TreeGrafter"/>
</dbReference>
<reference evidence="6 7" key="1">
    <citation type="submission" date="2016-10" db="EMBL/GenBank/DDBJ databases">
        <authorList>
            <person name="Varghese N."/>
            <person name="Submissions S."/>
        </authorList>
    </citation>
    <scope>NUCLEOTIDE SEQUENCE [LARGE SCALE GENOMIC DNA]</scope>
    <source>
        <strain evidence="7">YIM D21,KCTC 23444,ACCC 10710</strain>
    </source>
</reference>
<keyword evidence="7" id="KW-1185">Reference proteome</keyword>
<accession>A0A1I2D6G3</accession>
<feature type="domain" description="HTH tetR-type" evidence="5">
    <location>
        <begin position="1"/>
        <end position="55"/>
    </location>
</feature>
<dbReference type="Gene3D" id="1.10.357.10">
    <property type="entry name" value="Tetracycline Repressor, domain 2"/>
    <property type="match status" value="1"/>
</dbReference>
<dbReference type="InterPro" id="IPR050109">
    <property type="entry name" value="HTH-type_TetR-like_transc_reg"/>
</dbReference>
<feature type="DNA-binding region" description="H-T-H motif" evidence="4">
    <location>
        <begin position="18"/>
        <end position="37"/>
    </location>
</feature>
<dbReference type="EMBL" id="FOMS01000015">
    <property type="protein sequence ID" value="SFE75673.1"/>
    <property type="molecule type" value="Genomic_DNA"/>
</dbReference>
<evidence type="ECO:0000256" key="3">
    <source>
        <dbReference type="ARBA" id="ARBA00023163"/>
    </source>
</evidence>
<dbReference type="Proteomes" id="UP000325289">
    <property type="component" value="Unassembled WGS sequence"/>
</dbReference>
<dbReference type="PANTHER" id="PTHR30055:SF234">
    <property type="entry name" value="HTH-TYPE TRANSCRIPTIONAL REGULATOR BETI"/>
    <property type="match status" value="1"/>
</dbReference>
<sequence length="185" mass="20724">MLNEARSLFVANGYDRTSMDEIATQSGVSKRTIYSRYGSKADLFSLVAQQLGDTTMSALEAAEIPQGTPFEVMHALAEQLTAFASDKDIVAMERMTLDMARSFPELWDLRRSQSRRTVDVVVRRLVRIRPDADATQQQLERDALVFLSMTVIPTLHRSMMSPGTELADADAFLVRAVEIFLKGFL</sequence>
<gene>
    <name evidence="6" type="ORF">SAMN04515678_11575</name>
</gene>
<protein>
    <submittedName>
        <fullName evidence="6">DNA-binding transcriptional regulator, AcrR family</fullName>
    </submittedName>
</protein>
<proteinExistence type="predicted"/>
<evidence type="ECO:0000313" key="7">
    <source>
        <dbReference type="Proteomes" id="UP000325289"/>
    </source>
</evidence>
<dbReference type="Pfam" id="PF00440">
    <property type="entry name" value="TetR_N"/>
    <property type="match status" value="1"/>
</dbReference>
<name>A0A1I2D6G3_9RHOB</name>
<evidence type="ECO:0000256" key="2">
    <source>
        <dbReference type="ARBA" id="ARBA00023125"/>
    </source>
</evidence>
<evidence type="ECO:0000256" key="4">
    <source>
        <dbReference type="PROSITE-ProRule" id="PRU00335"/>
    </source>
</evidence>